<dbReference type="Pfam" id="PF04437">
    <property type="entry name" value="RINT1_TIP1"/>
    <property type="match status" value="1"/>
</dbReference>
<dbReference type="EMBL" id="CAXLJM020000049">
    <property type="protein sequence ID" value="CAL8113056.1"/>
    <property type="molecule type" value="Genomic_DNA"/>
</dbReference>
<dbReference type="Gene3D" id="1.20.58.1420">
    <property type="entry name" value="Dsl1p vesicle tethering complex, Tip20p subunit, domain B"/>
    <property type="match status" value="1"/>
</dbReference>
<gene>
    <name evidence="2" type="ORF">ODALV1_LOCUS15898</name>
</gene>
<dbReference type="PROSITE" id="PS51386">
    <property type="entry name" value="RINT1_TIP20"/>
    <property type="match status" value="1"/>
</dbReference>
<accession>A0ABP1QWB5</accession>
<proteinExistence type="predicted"/>
<dbReference type="PANTHER" id="PTHR13520:SF0">
    <property type="entry name" value="RAD50-INTERACTING PROTEIN 1"/>
    <property type="match status" value="1"/>
</dbReference>
<keyword evidence="1" id="KW-0175">Coiled coil</keyword>
<dbReference type="Proteomes" id="UP001642540">
    <property type="component" value="Unassembled WGS sequence"/>
</dbReference>
<dbReference type="Gene3D" id="1.20.58.670">
    <property type="entry name" value="Dsl1p vesicle tethering complex, Tip20p subunit, domain D"/>
    <property type="match status" value="1"/>
</dbReference>
<keyword evidence="3" id="KW-1185">Reference proteome</keyword>
<evidence type="ECO:0008006" key="4">
    <source>
        <dbReference type="Google" id="ProtNLM"/>
    </source>
</evidence>
<dbReference type="InterPro" id="IPR042044">
    <property type="entry name" value="EXOC6PINT-1/Sec15/Tip20_C_dom2"/>
</dbReference>
<sequence length="768" mass="89620">MDKTGSPRRKPHFVLSLLNDLKVDGVETSFELESLLQKQYSNRDALLEKKQELENQVKELSVVKHQEIQEQLEKLQTSFSALKLQLNKLKKEKLPSKFEQPQFYENVETVDTLSKGNAYFLVLNFVKTTSEQIDANLENELETEAIELFYRLKSVKQLYIEDTTCNYLKDYCSKITAYWEARLQEKVVGDFEKLLELFGWPMSIKTASPTLETHEKFRKTIRNILRVSSSVKREKSSPLIESSVFNDEEPLLPVGVMMKPLKRRFKYHFFNNKVTGDSTKPEWYFCQIKKWMRELTPFIRTYLEPFSVTETKVSSAIEFVRSLTEMLLVKVDSQLSSEEGVDDEIFAKILEESIIYENEVREFVSDDMSKCPTYIPKFVSTIYSQPALLQRWLAIEKQACLQKLDEMFSSPTAWNRAAAPGPAEIVDLFIAVIRFVIERFSYLEQPGHKLQFIQLIVELLDDFRVRCLQTWQSKCEHGYNDPSSVIIDYVIADAIERVQETLESWQDLPFFCSLAYFLENIQLEEKKINDALKSEMETQSNYIIELNKRASIYDSRRDEFELIGDVSNGLFSSAIKLYKCLLDEIQSKWLHKMMDMIEEPLRAYSKLKWQAIEIELVQQDEEPDLDQSVIKIIQIISNVKCALKEGMEEALAIKWIKRLAGELDKRIFNIVIYPNRFSKDGVLKLHIDLVDGILKHFYLDHVMPETFFLCVLSTMRILEMNKGDAILLYETLHDGDTISQESALSELKIEMKREIVVQLLRSRTDLVF</sequence>
<evidence type="ECO:0000313" key="2">
    <source>
        <dbReference type="EMBL" id="CAL8113056.1"/>
    </source>
</evidence>
<organism evidence="2 3">
    <name type="scientific">Orchesella dallaii</name>
    <dbReference type="NCBI Taxonomy" id="48710"/>
    <lineage>
        <taxon>Eukaryota</taxon>
        <taxon>Metazoa</taxon>
        <taxon>Ecdysozoa</taxon>
        <taxon>Arthropoda</taxon>
        <taxon>Hexapoda</taxon>
        <taxon>Collembola</taxon>
        <taxon>Entomobryomorpha</taxon>
        <taxon>Entomobryoidea</taxon>
        <taxon>Orchesellidae</taxon>
        <taxon>Orchesellinae</taxon>
        <taxon>Orchesella</taxon>
    </lineage>
</organism>
<feature type="coiled-coil region" evidence="1">
    <location>
        <begin position="36"/>
        <end position="92"/>
    </location>
</feature>
<name>A0ABP1QWB5_9HEXA</name>
<evidence type="ECO:0000313" key="3">
    <source>
        <dbReference type="Proteomes" id="UP001642540"/>
    </source>
</evidence>
<protein>
    <recommendedName>
        <fullName evidence="4">RAD50-interacting protein 1</fullName>
    </recommendedName>
</protein>
<evidence type="ECO:0000256" key="1">
    <source>
        <dbReference type="SAM" id="Coils"/>
    </source>
</evidence>
<reference evidence="2 3" key="1">
    <citation type="submission" date="2024-08" db="EMBL/GenBank/DDBJ databases">
        <authorList>
            <person name="Cucini C."/>
            <person name="Frati F."/>
        </authorList>
    </citation>
    <scope>NUCLEOTIDE SEQUENCE [LARGE SCALE GENOMIC DNA]</scope>
</reference>
<dbReference type="InterPro" id="IPR042042">
    <property type="entry name" value="Tip20p_domB"/>
</dbReference>
<dbReference type="PANTHER" id="PTHR13520">
    <property type="entry name" value="RAD50-INTERACTING PROTEIN 1 RINT-1"/>
    <property type="match status" value="1"/>
</dbReference>
<dbReference type="InterPro" id="IPR007528">
    <property type="entry name" value="RINT1_Tip20"/>
</dbReference>
<comment type="caution">
    <text evidence="2">The sequence shown here is derived from an EMBL/GenBank/DDBJ whole genome shotgun (WGS) entry which is preliminary data.</text>
</comment>